<organism evidence="1 2">
    <name type="scientific">Rhododendron griersonianum</name>
    <dbReference type="NCBI Taxonomy" id="479676"/>
    <lineage>
        <taxon>Eukaryota</taxon>
        <taxon>Viridiplantae</taxon>
        <taxon>Streptophyta</taxon>
        <taxon>Embryophyta</taxon>
        <taxon>Tracheophyta</taxon>
        <taxon>Spermatophyta</taxon>
        <taxon>Magnoliopsida</taxon>
        <taxon>eudicotyledons</taxon>
        <taxon>Gunneridae</taxon>
        <taxon>Pentapetalae</taxon>
        <taxon>asterids</taxon>
        <taxon>Ericales</taxon>
        <taxon>Ericaceae</taxon>
        <taxon>Ericoideae</taxon>
        <taxon>Rhodoreae</taxon>
        <taxon>Rhododendron</taxon>
    </lineage>
</organism>
<accession>A0AAV6JRJ4</accession>
<name>A0AAV6JRJ4_9ERIC</name>
<proteinExistence type="predicted"/>
<reference evidence="1" key="1">
    <citation type="submission" date="2020-08" db="EMBL/GenBank/DDBJ databases">
        <title>Plant Genome Project.</title>
        <authorList>
            <person name="Zhang R.-G."/>
        </authorList>
    </citation>
    <scope>NUCLEOTIDE SEQUENCE</scope>
    <source>
        <strain evidence="1">WSP0</strain>
        <tissue evidence="1">Leaf</tissue>
    </source>
</reference>
<keyword evidence="2" id="KW-1185">Reference proteome</keyword>
<dbReference type="AlphaFoldDB" id="A0AAV6JRJ4"/>
<dbReference type="Proteomes" id="UP000823749">
    <property type="component" value="Chromosome 7"/>
</dbReference>
<evidence type="ECO:0000313" key="2">
    <source>
        <dbReference type="Proteomes" id="UP000823749"/>
    </source>
</evidence>
<protein>
    <submittedName>
        <fullName evidence="1">Uncharacterized protein</fullName>
    </submittedName>
</protein>
<comment type="caution">
    <text evidence="1">The sequence shown here is derived from an EMBL/GenBank/DDBJ whole genome shotgun (WGS) entry which is preliminary data.</text>
</comment>
<sequence length="59" mass="6806">MGKLIWDCVPTAIPWTIYNTRNGCALKNETPGWRGVVELIKLRIAPWVKAKWKSKIIIQ</sequence>
<evidence type="ECO:0000313" key="1">
    <source>
        <dbReference type="EMBL" id="KAG5541910.1"/>
    </source>
</evidence>
<gene>
    <name evidence="1" type="ORF">RHGRI_021664</name>
</gene>
<dbReference type="EMBL" id="JACTNZ010000007">
    <property type="protein sequence ID" value="KAG5541910.1"/>
    <property type="molecule type" value="Genomic_DNA"/>
</dbReference>